<proteinExistence type="predicted"/>
<dbReference type="Pfam" id="PF01370">
    <property type="entry name" value="Epimerase"/>
    <property type="match status" value="1"/>
</dbReference>
<dbReference type="SUPFAM" id="SSF51735">
    <property type="entry name" value="NAD(P)-binding Rossmann-fold domains"/>
    <property type="match status" value="1"/>
</dbReference>
<gene>
    <name evidence="2" type="ORF">F2Q65_01935</name>
</gene>
<keyword evidence="3" id="KW-1185">Reference proteome</keyword>
<dbReference type="Proteomes" id="UP000322981">
    <property type="component" value="Unassembled WGS sequence"/>
</dbReference>
<dbReference type="InterPro" id="IPR050177">
    <property type="entry name" value="Lipid_A_modif_metabolic_enz"/>
</dbReference>
<dbReference type="EMBL" id="VWXX01000002">
    <property type="protein sequence ID" value="KAA6187310.1"/>
    <property type="molecule type" value="Genomic_DNA"/>
</dbReference>
<dbReference type="InterPro" id="IPR036291">
    <property type="entry name" value="NAD(P)-bd_dom_sf"/>
</dbReference>
<evidence type="ECO:0000259" key="1">
    <source>
        <dbReference type="Pfam" id="PF01370"/>
    </source>
</evidence>
<dbReference type="Gene3D" id="3.40.50.720">
    <property type="entry name" value="NAD(P)-binding Rossmann-like Domain"/>
    <property type="match status" value="1"/>
</dbReference>
<dbReference type="OrthoDB" id="9801056at2"/>
<accession>A0A5M8FU32</accession>
<dbReference type="AlphaFoldDB" id="A0A5M8FU32"/>
<sequence length="317" mass="34988">MRYLVTGANGFIGRALCDALRRRGCQVSALLRRPAEGPWDRQIICDLAGERISADWLADIDGVFHLAGIAHVLDEPGDDPDGYQRVNVDGTRHLLRAVEAAGVGRVVFFSSVKAAADPPDECVDETWDAPPTDAYGRSKRAAERLLLARAGPSLHVCVLRPTLVYGAGVKGNLRRMIDAVAEGRFPPLPDLRNRRSMVGLDDLVEAAWLGMTRDAANGRIYIVEDGIDYATRDLYLAICQALGRTPPTWTLPLPLLTVAAHLGDLLSFVVRRRMPFSSPALERIRGSACYRSHRLRQELGWAPHSNFYDLLPDMLDK</sequence>
<evidence type="ECO:0000313" key="2">
    <source>
        <dbReference type="EMBL" id="KAA6187310.1"/>
    </source>
</evidence>
<dbReference type="RefSeq" id="WP_150089868.1">
    <property type="nucleotide sequence ID" value="NZ_JBFUOH010000013.1"/>
</dbReference>
<dbReference type="InterPro" id="IPR001509">
    <property type="entry name" value="Epimerase_deHydtase"/>
</dbReference>
<comment type="caution">
    <text evidence="2">The sequence shown here is derived from an EMBL/GenBank/DDBJ whole genome shotgun (WGS) entry which is preliminary data.</text>
</comment>
<name>A0A5M8FU32_9GAMM</name>
<feature type="domain" description="NAD-dependent epimerase/dehydratase" evidence="1">
    <location>
        <begin position="4"/>
        <end position="221"/>
    </location>
</feature>
<reference evidence="2 3" key="1">
    <citation type="submission" date="2019-09" db="EMBL/GenBank/DDBJ databases">
        <title>Whole-genome sequence of the purple sulfur bacterium Thiohalocapsa marina DSM 19078.</title>
        <authorList>
            <person name="Kyndt J.A."/>
            <person name="Meyer T.E."/>
        </authorList>
    </citation>
    <scope>NUCLEOTIDE SEQUENCE [LARGE SCALE GENOMIC DNA]</scope>
    <source>
        <strain evidence="2 3">DSM 19078</strain>
    </source>
</reference>
<protein>
    <submittedName>
        <fullName evidence="2">NAD-dependent epimerase/dehydratase family protein</fullName>
    </submittedName>
</protein>
<evidence type="ECO:0000313" key="3">
    <source>
        <dbReference type="Proteomes" id="UP000322981"/>
    </source>
</evidence>
<dbReference type="PANTHER" id="PTHR43245">
    <property type="entry name" value="BIFUNCTIONAL POLYMYXIN RESISTANCE PROTEIN ARNA"/>
    <property type="match status" value="1"/>
</dbReference>
<organism evidence="2 3">
    <name type="scientific">Thiohalocapsa marina</name>
    <dbReference type="NCBI Taxonomy" id="424902"/>
    <lineage>
        <taxon>Bacteria</taxon>
        <taxon>Pseudomonadati</taxon>
        <taxon>Pseudomonadota</taxon>
        <taxon>Gammaproteobacteria</taxon>
        <taxon>Chromatiales</taxon>
        <taxon>Chromatiaceae</taxon>
        <taxon>Thiohalocapsa</taxon>
    </lineage>
</organism>
<dbReference type="PANTHER" id="PTHR43245:SF58">
    <property type="entry name" value="BLL5923 PROTEIN"/>
    <property type="match status" value="1"/>
</dbReference>